<accession>A0A6L2LQ97</accession>
<evidence type="ECO:0000313" key="2">
    <source>
        <dbReference type="EMBL" id="GEU62464.1"/>
    </source>
</evidence>
<feature type="region of interest" description="Disordered" evidence="1">
    <location>
        <begin position="269"/>
        <end position="305"/>
    </location>
</feature>
<feature type="compositionally biased region" description="Polar residues" evidence="1">
    <location>
        <begin position="1"/>
        <end position="14"/>
    </location>
</feature>
<feature type="non-terminal residue" evidence="2">
    <location>
        <position position="1"/>
    </location>
</feature>
<feature type="compositionally biased region" description="Basic and acidic residues" evidence="1">
    <location>
        <begin position="452"/>
        <end position="464"/>
    </location>
</feature>
<feature type="region of interest" description="Disordered" evidence="1">
    <location>
        <begin position="446"/>
        <end position="519"/>
    </location>
</feature>
<reference evidence="2" key="1">
    <citation type="journal article" date="2019" name="Sci. Rep.">
        <title>Draft genome of Tanacetum cinerariifolium, the natural source of mosquito coil.</title>
        <authorList>
            <person name="Yamashiro T."/>
            <person name="Shiraishi A."/>
            <person name="Satake H."/>
            <person name="Nakayama K."/>
        </authorList>
    </citation>
    <scope>NUCLEOTIDE SEQUENCE</scope>
</reference>
<dbReference type="EMBL" id="BKCJ010004679">
    <property type="protein sequence ID" value="GEU62464.1"/>
    <property type="molecule type" value="Genomic_DNA"/>
</dbReference>
<sequence>DLRSCAWSNRSPNTKGRFGQPAISDSKNIGTGSPRFIGFHFVRNMFSSGFPSIDQCDYWFIRALNYWYRFPTRNHPSKSHMWGVEGCRSREGGNVTEVREKRMAGISGLTATVDAIQTGKKTLLLGVWKFDNISPSIDATLKNLKFINKGANDLVFGMTIPMVMLSEEIKAFEDYLNYLAKSIGTQHVKVKGRGKGFLTKKGVEVVVETVRIPKKRRSKTVIKETGQSEEVADTIDLEETKNDEEEPQLTRRRQIGVVIGRAVHTKNEASKDDFIIQQRPKGSSKGSGVVPKFPDEPKGSSSGSCFEYEDSDRFLTTDDDNSDVDAKKKTKDAKDKVVRMSKIDHSKAINKSIQAHLNKVLLTAAPDFGKLKKEKAAKQSMPKFFTKAFDDDSLKEYDMKTALLSQIMSSKSFKTYLSHQKLYKALMDSLEVDDDELDNQFDVESSLKKRRHDDQDHANADKDTKNRRKDSNATSLKISKDKEALSKEGKASSKSSKTNKVVDAEETVQDDAMNTVRYT</sequence>
<comment type="caution">
    <text evidence="2">The sequence shown here is derived from an EMBL/GenBank/DDBJ whole genome shotgun (WGS) entry which is preliminary data.</text>
</comment>
<feature type="region of interest" description="Disordered" evidence="1">
    <location>
        <begin position="1"/>
        <end position="24"/>
    </location>
</feature>
<organism evidence="2">
    <name type="scientific">Tanacetum cinerariifolium</name>
    <name type="common">Dalmatian daisy</name>
    <name type="synonym">Chrysanthemum cinerariifolium</name>
    <dbReference type="NCBI Taxonomy" id="118510"/>
    <lineage>
        <taxon>Eukaryota</taxon>
        <taxon>Viridiplantae</taxon>
        <taxon>Streptophyta</taxon>
        <taxon>Embryophyta</taxon>
        <taxon>Tracheophyta</taxon>
        <taxon>Spermatophyta</taxon>
        <taxon>Magnoliopsida</taxon>
        <taxon>eudicotyledons</taxon>
        <taxon>Gunneridae</taxon>
        <taxon>Pentapetalae</taxon>
        <taxon>asterids</taxon>
        <taxon>campanulids</taxon>
        <taxon>Asterales</taxon>
        <taxon>Asteraceae</taxon>
        <taxon>Asteroideae</taxon>
        <taxon>Anthemideae</taxon>
        <taxon>Anthemidinae</taxon>
        <taxon>Tanacetum</taxon>
    </lineage>
</organism>
<feature type="compositionally biased region" description="Basic and acidic residues" evidence="1">
    <location>
        <begin position="478"/>
        <end position="491"/>
    </location>
</feature>
<protein>
    <submittedName>
        <fullName evidence="2">Uncharacterized protein</fullName>
    </submittedName>
</protein>
<gene>
    <name evidence="2" type="ORF">Tci_034442</name>
</gene>
<proteinExistence type="predicted"/>
<dbReference type="AlphaFoldDB" id="A0A6L2LQ97"/>
<name>A0A6L2LQ97_TANCI</name>
<evidence type="ECO:0000256" key="1">
    <source>
        <dbReference type="SAM" id="MobiDB-lite"/>
    </source>
</evidence>